<comment type="caution">
    <text evidence="1">The sequence shown here is derived from an EMBL/GenBank/DDBJ whole genome shotgun (WGS) entry which is preliminary data.</text>
</comment>
<dbReference type="EMBL" id="LAZR01000319">
    <property type="protein sequence ID" value="KKN74875.1"/>
    <property type="molecule type" value="Genomic_DNA"/>
</dbReference>
<gene>
    <name evidence="1" type="ORF">LCGC14_0386240</name>
</gene>
<protein>
    <recommendedName>
        <fullName evidence="2">ASCH domain-containing protein</fullName>
    </recommendedName>
</protein>
<organism evidence="1">
    <name type="scientific">marine sediment metagenome</name>
    <dbReference type="NCBI Taxonomy" id="412755"/>
    <lineage>
        <taxon>unclassified sequences</taxon>
        <taxon>metagenomes</taxon>
        <taxon>ecological metagenomes</taxon>
    </lineage>
</organism>
<evidence type="ECO:0008006" key="2">
    <source>
        <dbReference type="Google" id="ProtNLM"/>
    </source>
</evidence>
<reference evidence="1" key="1">
    <citation type="journal article" date="2015" name="Nature">
        <title>Complex archaea that bridge the gap between prokaryotes and eukaryotes.</title>
        <authorList>
            <person name="Spang A."/>
            <person name="Saw J.H."/>
            <person name="Jorgensen S.L."/>
            <person name="Zaremba-Niedzwiedzka K."/>
            <person name="Martijn J."/>
            <person name="Lind A.E."/>
            <person name="van Eijk R."/>
            <person name="Schleper C."/>
            <person name="Guy L."/>
            <person name="Ettema T.J."/>
        </authorList>
    </citation>
    <scope>NUCLEOTIDE SEQUENCE</scope>
</reference>
<accession>A0A0F9T0V5</accession>
<sequence length="210" mass="24327">MKERPILFSGPMVRALLREVDPKTMTRRVVKLPDAPNHLGDWEPTFLGGDGTTTDSRGVLVPRIEGIWHTRTGKFIKCPYGQPGDRLWVKETWREPVSEGSGYIDYLADHITKPSFIIWRPSIFMPRKFSRILLEITAVRVERLQEISEEDAKAEGWPVPELGTEISIRKAVPVIWFCDLWDSINAKRGYSWKSNPFCWVVEFKRITTRE</sequence>
<proteinExistence type="predicted"/>
<name>A0A0F9T0V5_9ZZZZ</name>
<dbReference type="AlphaFoldDB" id="A0A0F9T0V5"/>
<evidence type="ECO:0000313" key="1">
    <source>
        <dbReference type="EMBL" id="KKN74875.1"/>
    </source>
</evidence>